<dbReference type="PANTHER" id="PTHR36573:SF1">
    <property type="entry name" value="INTERMEMBRANE PHOSPHOLIPID TRANSPORT SYSTEM BINDING PROTEIN MLAC"/>
    <property type="match status" value="1"/>
</dbReference>
<dbReference type="RefSeq" id="WP_254101548.1">
    <property type="nucleotide sequence ID" value="NZ_JANATA010000019.1"/>
</dbReference>
<keyword evidence="3" id="KW-1185">Reference proteome</keyword>
<reference evidence="2" key="1">
    <citation type="submission" date="2022-07" db="EMBL/GenBank/DDBJ databases">
        <title>Characterization of the Novel Bacterium Alteromonas immobilis LMIT006 and Alteromonas gregis LMIT007.</title>
        <authorList>
            <person name="Lin X."/>
        </authorList>
    </citation>
    <scope>NUCLEOTIDE SEQUENCE</scope>
    <source>
        <strain evidence="2">LMIT007</strain>
    </source>
</reference>
<name>A0AA42BM10_9ALTE</name>
<keyword evidence="1" id="KW-0732">Signal</keyword>
<proteinExistence type="predicted"/>
<accession>A0AA42BM10</accession>
<dbReference type="AlphaFoldDB" id="A0AA42BM10"/>
<evidence type="ECO:0000313" key="3">
    <source>
        <dbReference type="Proteomes" id="UP001165413"/>
    </source>
</evidence>
<dbReference type="Pfam" id="PF05494">
    <property type="entry name" value="MlaC"/>
    <property type="match status" value="1"/>
</dbReference>
<dbReference type="InterPro" id="IPR042245">
    <property type="entry name" value="Tgt2/MlaC_sf"/>
</dbReference>
<dbReference type="Proteomes" id="UP001165413">
    <property type="component" value="Unassembled WGS sequence"/>
</dbReference>
<feature type="signal peptide" evidence="1">
    <location>
        <begin position="1"/>
        <end position="22"/>
    </location>
</feature>
<protein>
    <submittedName>
        <fullName evidence="2">ABC transporter substrate-binding protein</fullName>
    </submittedName>
</protein>
<dbReference type="PANTHER" id="PTHR36573">
    <property type="entry name" value="INTERMEMBRANE PHOSPHOLIPID TRANSPORT SYSTEM BINDING PROTEIN MLAC"/>
    <property type="match status" value="1"/>
</dbReference>
<dbReference type="InterPro" id="IPR008869">
    <property type="entry name" value="MlaC/ttg2D"/>
</dbReference>
<dbReference type="PIRSF" id="PIRSF004649">
    <property type="entry name" value="MlaC"/>
    <property type="match status" value="1"/>
</dbReference>
<dbReference type="EMBL" id="JANATA010000019">
    <property type="protein sequence ID" value="MCP3429340.1"/>
    <property type="molecule type" value="Genomic_DNA"/>
</dbReference>
<dbReference type="Gene3D" id="3.10.450.710">
    <property type="entry name" value="Tgt2/MlaC"/>
    <property type="match status" value="1"/>
</dbReference>
<sequence>MLRFLNVLALCMVYVYSSTSFAASEQEEVNPYEMIQTSASTTFARMKEEQEQIQANPEHLRTIMRENLLPNVDYRFAAFMTLGNRVKTVPEAKRNEFVEVFREYLVTTYANALGYYDDQSVIFEPAGDYKGKRTVTIRAVIQDEGRPDIKVAFKVRFDRRKNKWGAYDMVAEGISLLSSQRSEFETILRQDGIDTVIALMQEKINQPIVLQNGVAPGELIQ</sequence>
<feature type="chain" id="PRO_5041275390" evidence="1">
    <location>
        <begin position="23"/>
        <end position="221"/>
    </location>
</feature>
<evidence type="ECO:0000313" key="2">
    <source>
        <dbReference type="EMBL" id="MCP3429340.1"/>
    </source>
</evidence>
<evidence type="ECO:0000256" key="1">
    <source>
        <dbReference type="SAM" id="SignalP"/>
    </source>
</evidence>
<comment type="caution">
    <text evidence="2">The sequence shown here is derived from an EMBL/GenBank/DDBJ whole genome shotgun (WGS) entry which is preliminary data.</text>
</comment>
<organism evidence="2 3">
    <name type="scientific">Opacimonas viscosa</name>
    <dbReference type="NCBI Taxonomy" id="2961944"/>
    <lineage>
        <taxon>Bacteria</taxon>
        <taxon>Pseudomonadati</taxon>
        <taxon>Pseudomonadota</taxon>
        <taxon>Gammaproteobacteria</taxon>
        <taxon>Alteromonadales</taxon>
        <taxon>Alteromonadaceae</taxon>
        <taxon>Opacimonas</taxon>
    </lineage>
</organism>
<gene>
    <name evidence="2" type="ORF">NLF92_10320</name>
</gene>